<gene>
    <name evidence="2" type="ORF">N482_07235</name>
</gene>
<dbReference type="GO" id="GO:0006487">
    <property type="term" value="P:protein N-linked glycosylation"/>
    <property type="evidence" value="ECO:0007669"/>
    <property type="project" value="TreeGrafter"/>
</dbReference>
<dbReference type="Gene3D" id="3.90.550.10">
    <property type="entry name" value="Spore Coat Polysaccharide Biosynthesis Protein SpsA, Chain A"/>
    <property type="match status" value="1"/>
</dbReference>
<evidence type="ECO:0000259" key="1">
    <source>
        <dbReference type="Pfam" id="PF00535"/>
    </source>
</evidence>
<dbReference type="RefSeq" id="WP_063376486.1">
    <property type="nucleotide sequence ID" value="NZ_AUXT01000145.1"/>
</dbReference>
<dbReference type="PANTHER" id="PTHR10859:SF91">
    <property type="entry name" value="DOLICHYL-PHOSPHATE BETA-GLUCOSYLTRANSFERASE"/>
    <property type="match status" value="1"/>
</dbReference>
<dbReference type="InterPro" id="IPR001173">
    <property type="entry name" value="Glyco_trans_2-like"/>
</dbReference>
<protein>
    <recommendedName>
        <fullName evidence="1">Glycosyltransferase 2-like domain-containing protein</fullName>
    </recommendedName>
</protein>
<organism evidence="2 3">
    <name type="scientific">Pseudoalteromonas luteoviolacea NCIMB 1942</name>
    <dbReference type="NCBI Taxonomy" id="1365253"/>
    <lineage>
        <taxon>Bacteria</taxon>
        <taxon>Pseudomonadati</taxon>
        <taxon>Pseudomonadota</taxon>
        <taxon>Gammaproteobacteria</taxon>
        <taxon>Alteromonadales</taxon>
        <taxon>Pseudoalteromonadaceae</taxon>
        <taxon>Pseudoalteromonas</taxon>
    </lineage>
</organism>
<dbReference type="CDD" id="cd04179">
    <property type="entry name" value="DPM_DPG-synthase_like"/>
    <property type="match status" value="1"/>
</dbReference>
<accession>A0A167DAT3</accession>
<dbReference type="SUPFAM" id="SSF53448">
    <property type="entry name" value="Nucleotide-diphospho-sugar transferases"/>
    <property type="match status" value="1"/>
</dbReference>
<dbReference type="EMBL" id="AUXT01000145">
    <property type="protein sequence ID" value="KZN48618.1"/>
    <property type="molecule type" value="Genomic_DNA"/>
</dbReference>
<name>A0A167DAT3_9GAMM</name>
<comment type="caution">
    <text evidence="2">The sequence shown here is derived from an EMBL/GenBank/DDBJ whole genome shotgun (WGS) entry which is preliminary data.</text>
</comment>
<evidence type="ECO:0000313" key="3">
    <source>
        <dbReference type="Proteomes" id="UP000076587"/>
    </source>
</evidence>
<dbReference type="PATRIC" id="fig|1365253.3.peg.1700"/>
<feature type="domain" description="Glycosyltransferase 2-like" evidence="1">
    <location>
        <begin position="5"/>
        <end position="152"/>
    </location>
</feature>
<evidence type="ECO:0000313" key="2">
    <source>
        <dbReference type="EMBL" id="KZN48618.1"/>
    </source>
</evidence>
<sequence>MKYCFIIPNYNHIDGFADLIGKLSEYSLQIIVINDASTDSIQFQLLEIAQQNPNVVLCHHRFNQGKGGAVQTGLNKAIELGFSHALQVDADGQHNLQDIDTFLSLSKTNPDALISGSPVYDESVPKHRYYARYITHFWVCVETLSRELKDTMCGFRVYPLEAYDRLASRTSLGKRMDFDIEVMVKLYWQKTPFRFVPTKVHYPENGISHFNALDDNIRISWMHTRLCFGMFWRSPDLLTCLMKRSFSKV</sequence>
<dbReference type="PANTHER" id="PTHR10859">
    <property type="entry name" value="GLYCOSYL TRANSFERASE"/>
    <property type="match status" value="1"/>
</dbReference>
<dbReference type="Pfam" id="PF00535">
    <property type="entry name" value="Glycos_transf_2"/>
    <property type="match status" value="1"/>
</dbReference>
<dbReference type="AlphaFoldDB" id="A0A167DAT3"/>
<dbReference type="Proteomes" id="UP000076587">
    <property type="component" value="Unassembled WGS sequence"/>
</dbReference>
<dbReference type="OrthoDB" id="9808633at2"/>
<dbReference type="InterPro" id="IPR029044">
    <property type="entry name" value="Nucleotide-diphossugar_trans"/>
</dbReference>
<reference evidence="2 3" key="1">
    <citation type="submission" date="2013-07" db="EMBL/GenBank/DDBJ databases">
        <title>Comparative Genomic and Metabolomic Analysis of Twelve Strains of Pseudoalteromonas luteoviolacea.</title>
        <authorList>
            <person name="Vynne N.G."/>
            <person name="Mansson M."/>
            <person name="Gram L."/>
        </authorList>
    </citation>
    <scope>NUCLEOTIDE SEQUENCE [LARGE SCALE GENOMIC DNA]</scope>
    <source>
        <strain evidence="2 3">NCIMB 1942</strain>
    </source>
</reference>
<proteinExistence type="predicted"/>